<keyword evidence="3" id="KW-1185">Reference proteome</keyword>
<dbReference type="AlphaFoldDB" id="A0A8C5YL73"/>
<protein>
    <submittedName>
        <fullName evidence="2">Protein phosphatase 6 regulatory subunit 3</fullName>
    </submittedName>
</protein>
<dbReference type="Ensembl" id="ENSMMMT00000001490.1">
    <property type="protein sequence ID" value="ENSMMMP00000001327.1"/>
    <property type="gene ID" value="ENSMMMG00000001095.1"/>
</dbReference>
<sequence length="248" mass="26313">MNLLAERRISNEAVLSWCPPAPSWSANFDVPMETTHGTPLDSVGSDVWSTEEPMPTKETGWASFSEFTSSLSTKDSLRSNSPVEMETSTEAMDPLTPSVTALAAQPEAPSSVAMEASSDGEEDAESADKVTETVMNGGMKETLSLTVDAKTETAVFKSEEGKLSTSQDAACKEVEESPEPAEAKCAAPRPPSSSPEQSHLLLRLSQWPEGIGQAKASAAKGQRPAHSHGLTGRARWPGIAPELAPEDE</sequence>
<feature type="region of interest" description="Disordered" evidence="1">
    <location>
        <begin position="105"/>
        <end position="128"/>
    </location>
</feature>
<feature type="region of interest" description="Disordered" evidence="1">
    <location>
        <begin position="72"/>
        <end position="91"/>
    </location>
</feature>
<gene>
    <name evidence="2" type="primary">PPP6R3</name>
</gene>
<organism evidence="2 3">
    <name type="scientific">Marmota marmota marmota</name>
    <name type="common">Alpine marmot</name>
    <dbReference type="NCBI Taxonomy" id="9994"/>
    <lineage>
        <taxon>Eukaryota</taxon>
        <taxon>Metazoa</taxon>
        <taxon>Chordata</taxon>
        <taxon>Craniata</taxon>
        <taxon>Vertebrata</taxon>
        <taxon>Euteleostomi</taxon>
        <taxon>Mammalia</taxon>
        <taxon>Eutheria</taxon>
        <taxon>Euarchontoglires</taxon>
        <taxon>Glires</taxon>
        <taxon>Rodentia</taxon>
        <taxon>Sciuromorpha</taxon>
        <taxon>Sciuridae</taxon>
        <taxon>Xerinae</taxon>
        <taxon>Marmotini</taxon>
        <taxon>Marmota</taxon>
    </lineage>
</organism>
<proteinExistence type="predicted"/>
<reference evidence="2" key="2">
    <citation type="submission" date="2025-09" db="UniProtKB">
        <authorList>
            <consortium name="Ensembl"/>
        </authorList>
    </citation>
    <scope>IDENTIFICATION</scope>
</reference>
<name>A0A8C5YL73_MARMA</name>
<evidence type="ECO:0000256" key="1">
    <source>
        <dbReference type="SAM" id="MobiDB-lite"/>
    </source>
</evidence>
<reference evidence="2" key="1">
    <citation type="submission" date="2025-08" db="UniProtKB">
        <authorList>
            <consortium name="Ensembl"/>
        </authorList>
    </citation>
    <scope>IDENTIFICATION</scope>
</reference>
<evidence type="ECO:0000313" key="2">
    <source>
        <dbReference type="Ensembl" id="ENSMMMP00000001327.1"/>
    </source>
</evidence>
<accession>A0A8C5YL73</accession>
<feature type="region of interest" description="Disordered" evidence="1">
    <location>
        <begin position="156"/>
        <end position="248"/>
    </location>
</feature>
<feature type="compositionally biased region" description="Polar residues" evidence="1">
    <location>
        <begin position="72"/>
        <end position="90"/>
    </location>
</feature>
<dbReference type="GeneTree" id="ENSGT00390000009899"/>
<dbReference type="Proteomes" id="UP000694407">
    <property type="component" value="Unplaced"/>
</dbReference>
<evidence type="ECO:0000313" key="3">
    <source>
        <dbReference type="Proteomes" id="UP000694407"/>
    </source>
</evidence>
<feature type="region of interest" description="Disordered" evidence="1">
    <location>
        <begin position="35"/>
        <end position="61"/>
    </location>
</feature>